<feature type="binding site" evidence="9">
    <location>
        <position position="65"/>
    </location>
    <ligand>
        <name>Cu cation</name>
        <dbReference type="ChEBI" id="CHEBI:23378"/>
    </ligand>
</feature>
<gene>
    <name evidence="12" type="ORF">GGQ72_004095</name>
</gene>
<keyword evidence="6" id="KW-0249">Electron transport</keyword>
<keyword evidence="13" id="KW-1185">Reference proteome</keyword>
<name>A0A7W6LJJ8_9HYPH</name>
<evidence type="ECO:0000256" key="6">
    <source>
        <dbReference type="ARBA" id="ARBA00022982"/>
    </source>
</evidence>
<dbReference type="Pfam" id="PF00127">
    <property type="entry name" value="Copper-bind"/>
    <property type="match status" value="1"/>
</dbReference>
<dbReference type="InterPro" id="IPR002386">
    <property type="entry name" value="Amicyanin/Pseudoazurin"/>
</dbReference>
<dbReference type="SUPFAM" id="SSF49503">
    <property type="entry name" value="Cupredoxins"/>
    <property type="match status" value="1"/>
</dbReference>
<keyword evidence="4 9" id="KW-0479">Metal-binding</keyword>
<dbReference type="InterPro" id="IPR001235">
    <property type="entry name" value="Copper_blue_Plastocyanin"/>
</dbReference>
<organism evidence="12 13">
    <name type="scientific">Rhizobium rhizoryzae</name>
    <dbReference type="NCBI Taxonomy" id="451876"/>
    <lineage>
        <taxon>Bacteria</taxon>
        <taxon>Pseudomonadati</taxon>
        <taxon>Pseudomonadota</taxon>
        <taxon>Alphaproteobacteria</taxon>
        <taxon>Hyphomicrobiales</taxon>
        <taxon>Rhizobiaceae</taxon>
        <taxon>Rhizobium/Agrobacterium group</taxon>
        <taxon>Rhizobium</taxon>
    </lineage>
</organism>
<dbReference type="EMBL" id="JACIEC010000008">
    <property type="protein sequence ID" value="MBB4145531.1"/>
    <property type="molecule type" value="Genomic_DNA"/>
</dbReference>
<dbReference type="Proteomes" id="UP000519897">
    <property type="component" value="Unassembled WGS sequence"/>
</dbReference>
<dbReference type="GO" id="GO:0009055">
    <property type="term" value="F:electron transfer activity"/>
    <property type="evidence" value="ECO:0007669"/>
    <property type="project" value="InterPro"/>
</dbReference>
<comment type="caution">
    <text evidence="12">The sequence shown here is derived from an EMBL/GenBank/DDBJ whole genome shotgun (WGS) entry which is preliminary data.</text>
</comment>
<dbReference type="GO" id="GO:0042597">
    <property type="term" value="C:periplasmic space"/>
    <property type="evidence" value="ECO:0007669"/>
    <property type="project" value="UniProtKB-SubCell"/>
</dbReference>
<comment type="subcellular location">
    <subcellularLocation>
        <location evidence="1">Periplasm</location>
    </subcellularLocation>
</comment>
<dbReference type="NCBIfam" id="TIGR02375">
    <property type="entry name" value="pseudoazurin"/>
    <property type="match status" value="1"/>
</dbReference>
<evidence type="ECO:0000256" key="8">
    <source>
        <dbReference type="NCBIfam" id="TIGR02375"/>
    </source>
</evidence>
<dbReference type="PRINTS" id="PR00155">
    <property type="entry name" value="AMICYANIN"/>
</dbReference>
<feature type="binding site" evidence="9">
    <location>
        <position position="111"/>
    </location>
    <ligand>
        <name>Cu cation</name>
        <dbReference type="ChEBI" id="CHEBI:23378"/>
    </ligand>
</feature>
<comment type="cofactor">
    <cofactor evidence="9">
        <name>Cu cation</name>
        <dbReference type="ChEBI" id="CHEBI:23378"/>
    </cofactor>
    <text evidence="9">Binds 1 copper ion per subunit.</text>
</comment>
<evidence type="ECO:0000256" key="10">
    <source>
        <dbReference type="SAM" id="SignalP"/>
    </source>
</evidence>
<dbReference type="InterPro" id="IPR000923">
    <property type="entry name" value="BlueCu_1"/>
</dbReference>
<accession>A0A7W6LJJ8</accession>
<feature type="signal peptide" evidence="10">
    <location>
        <begin position="1"/>
        <end position="25"/>
    </location>
</feature>
<keyword evidence="10" id="KW-0732">Signal</keyword>
<feature type="binding site" evidence="9">
    <location>
        <position position="106"/>
    </location>
    <ligand>
        <name>Cu cation</name>
        <dbReference type="ChEBI" id="CHEBI:23378"/>
    </ligand>
</feature>
<dbReference type="RefSeq" id="WP_062557140.1">
    <property type="nucleotide sequence ID" value="NZ_CP049249.1"/>
</dbReference>
<evidence type="ECO:0000313" key="12">
    <source>
        <dbReference type="EMBL" id="MBB4145531.1"/>
    </source>
</evidence>
<dbReference type="PRINTS" id="PR00156">
    <property type="entry name" value="COPPERBLUE"/>
</dbReference>
<reference evidence="12 13" key="1">
    <citation type="submission" date="2020-08" db="EMBL/GenBank/DDBJ databases">
        <title>Genomic Encyclopedia of Type Strains, Phase IV (KMG-IV): sequencing the most valuable type-strain genomes for metagenomic binning, comparative biology and taxonomic classification.</title>
        <authorList>
            <person name="Goeker M."/>
        </authorList>
    </citation>
    <scope>NUCLEOTIDE SEQUENCE [LARGE SCALE GENOMIC DNA]</scope>
    <source>
        <strain evidence="12 13">DSM 29514</strain>
    </source>
</reference>
<protein>
    <recommendedName>
        <fullName evidence="2 8">Pseudoazurin</fullName>
    </recommendedName>
</protein>
<dbReference type="InterPro" id="IPR008972">
    <property type="entry name" value="Cupredoxin"/>
</dbReference>
<keyword evidence="3" id="KW-0813">Transport</keyword>
<evidence type="ECO:0000256" key="2">
    <source>
        <dbReference type="ARBA" id="ARBA00016984"/>
    </source>
</evidence>
<dbReference type="Gene3D" id="2.60.40.420">
    <property type="entry name" value="Cupredoxins - blue copper proteins"/>
    <property type="match status" value="1"/>
</dbReference>
<evidence type="ECO:0000256" key="3">
    <source>
        <dbReference type="ARBA" id="ARBA00022448"/>
    </source>
</evidence>
<dbReference type="AlphaFoldDB" id="A0A7W6LJJ8"/>
<dbReference type="PROSITE" id="PS00196">
    <property type="entry name" value="COPPER_BLUE"/>
    <property type="match status" value="1"/>
</dbReference>
<dbReference type="InterPro" id="IPR028871">
    <property type="entry name" value="BlueCu_1_BS"/>
</dbReference>
<evidence type="ECO:0000256" key="4">
    <source>
        <dbReference type="ARBA" id="ARBA00022723"/>
    </source>
</evidence>
<evidence type="ECO:0000256" key="7">
    <source>
        <dbReference type="ARBA" id="ARBA00023008"/>
    </source>
</evidence>
<feature type="domain" description="Blue (type 1) copper" evidence="11">
    <location>
        <begin position="31"/>
        <end position="117"/>
    </location>
</feature>
<evidence type="ECO:0000256" key="1">
    <source>
        <dbReference type="ARBA" id="ARBA00004418"/>
    </source>
</evidence>
<keyword evidence="5" id="KW-0574">Periplasm</keyword>
<feature type="chain" id="PRO_5031361679" description="Pseudoazurin" evidence="10">
    <location>
        <begin position="26"/>
        <end position="149"/>
    </location>
</feature>
<dbReference type="CDD" id="cd04218">
    <property type="entry name" value="Pseudoazurin"/>
    <property type="match status" value="1"/>
</dbReference>
<evidence type="ECO:0000256" key="9">
    <source>
        <dbReference type="PIRSR" id="PIRSR602386-1"/>
    </source>
</evidence>
<dbReference type="InterPro" id="IPR012745">
    <property type="entry name" value="Pseudoazurin"/>
</dbReference>
<dbReference type="GO" id="GO:0005507">
    <property type="term" value="F:copper ion binding"/>
    <property type="evidence" value="ECO:0007669"/>
    <property type="project" value="UniProtKB-UniRule"/>
</dbReference>
<evidence type="ECO:0000259" key="11">
    <source>
        <dbReference type="Pfam" id="PF00127"/>
    </source>
</evidence>
<feature type="binding site" evidence="9">
    <location>
        <position position="103"/>
    </location>
    <ligand>
        <name>Cu cation</name>
        <dbReference type="ChEBI" id="CHEBI:23378"/>
    </ligand>
</feature>
<evidence type="ECO:0000256" key="5">
    <source>
        <dbReference type="ARBA" id="ARBA00022764"/>
    </source>
</evidence>
<keyword evidence="7 9" id="KW-0186">Copper</keyword>
<evidence type="ECO:0000313" key="13">
    <source>
        <dbReference type="Proteomes" id="UP000519897"/>
    </source>
</evidence>
<proteinExistence type="predicted"/>
<sequence length="149" mass="15149">MSPRIFSLYAAAITATMAFAGLANAAEHHVQMLNKGTDGAMVFEPAAIKVAPGDTVIFTPTDKSHNAEAVANLIPAGAQAFKGKMNEEVKVTLDLPGAYVVKCAPHVGMGMAGVIVVGDAPANLAAVKANDLPNKAKARVLAGLASLGL</sequence>